<accession>A0A811RB61</accession>
<protein>
    <submittedName>
        <fullName evidence="3">Uncharacterized protein</fullName>
    </submittedName>
</protein>
<dbReference type="EMBL" id="CAJGYO010000014">
    <property type="protein sequence ID" value="CAD6267280.1"/>
    <property type="molecule type" value="Genomic_DNA"/>
</dbReference>
<dbReference type="AlphaFoldDB" id="A0A811RB61"/>
<keyword evidence="4" id="KW-1185">Reference proteome</keyword>
<evidence type="ECO:0000313" key="3">
    <source>
        <dbReference type="EMBL" id="CAD6267280.1"/>
    </source>
</evidence>
<name>A0A811RB61_9POAL</name>
<keyword evidence="2" id="KW-0812">Transmembrane</keyword>
<gene>
    <name evidence="3" type="ORF">NCGR_LOCUS50585</name>
</gene>
<reference evidence="3" key="1">
    <citation type="submission" date="2020-10" db="EMBL/GenBank/DDBJ databases">
        <authorList>
            <person name="Han B."/>
            <person name="Lu T."/>
            <person name="Zhao Q."/>
            <person name="Huang X."/>
            <person name="Zhao Y."/>
        </authorList>
    </citation>
    <scope>NUCLEOTIDE SEQUENCE</scope>
</reference>
<feature type="transmembrane region" description="Helical" evidence="2">
    <location>
        <begin position="189"/>
        <end position="212"/>
    </location>
</feature>
<feature type="region of interest" description="Disordered" evidence="1">
    <location>
        <begin position="32"/>
        <end position="60"/>
    </location>
</feature>
<proteinExistence type="predicted"/>
<comment type="caution">
    <text evidence="3">The sequence shown here is derived from an EMBL/GenBank/DDBJ whole genome shotgun (WGS) entry which is preliminary data.</text>
</comment>
<feature type="transmembrane region" description="Helical" evidence="2">
    <location>
        <begin position="219"/>
        <end position="240"/>
    </location>
</feature>
<keyword evidence="2" id="KW-1133">Transmembrane helix</keyword>
<organism evidence="3 4">
    <name type="scientific">Miscanthus lutarioriparius</name>
    <dbReference type="NCBI Taxonomy" id="422564"/>
    <lineage>
        <taxon>Eukaryota</taxon>
        <taxon>Viridiplantae</taxon>
        <taxon>Streptophyta</taxon>
        <taxon>Embryophyta</taxon>
        <taxon>Tracheophyta</taxon>
        <taxon>Spermatophyta</taxon>
        <taxon>Magnoliopsida</taxon>
        <taxon>Liliopsida</taxon>
        <taxon>Poales</taxon>
        <taxon>Poaceae</taxon>
        <taxon>PACMAD clade</taxon>
        <taxon>Panicoideae</taxon>
        <taxon>Andropogonodae</taxon>
        <taxon>Andropogoneae</taxon>
        <taxon>Saccharinae</taxon>
        <taxon>Miscanthus</taxon>
    </lineage>
</organism>
<dbReference type="Proteomes" id="UP000604825">
    <property type="component" value="Unassembled WGS sequence"/>
</dbReference>
<feature type="compositionally biased region" description="Low complexity" evidence="1">
    <location>
        <begin position="39"/>
        <end position="60"/>
    </location>
</feature>
<evidence type="ECO:0000256" key="2">
    <source>
        <dbReference type="SAM" id="Phobius"/>
    </source>
</evidence>
<keyword evidence="2" id="KW-0472">Membrane</keyword>
<evidence type="ECO:0000256" key="1">
    <source>
        <dbReference type="SAM" id="MobiDB-lite"/>
    </source>
</evidence>
<sequence>MAHVVIDIEAEEEEKNPSAWCAWSPSAHGMGGGVPVRPPAGRSASAAQPASASSTTTSDAASVGHTYCSTVVVTKANRASGQRGFPFLWPPPPAFASEVLLVGHYYWYHRGMGAYFDDVYQYQEMKKVCTTSPSSDESRAAGATLVNYVGYPDALFPQPAASVNVNLNVSVSPRQAADAPLEEPSSSDVGTSLVCIAVVLPQLTTGVFLMVAEHPYPKVLIVVLVSVLFSAFTSCTIYAWRKFSNNSLQWGWMN</sequence>
<evidence type="ECO:0000313" key="4">
    <source>
        <dbReference type="Proteomes" id="UP000604825"/>
    </source>
</evidence>